<keyword evidence="3" id="KW-1185">Reference proteome</keyword>
<reference evidence="2" key="2">
    <citation type="submission" date="2021-02" db="EMBL/GenBank/DDBJ databases">
        <authorList>
            <person name="Kimball J.A."/>
            <person name="Haas M.W."/>
            <person name="Macchietto M."/>
            <person name="Kono T."/>
            <person name="Duquette J."/>
            <person name="Shao M."/>
        </authorList>
    </citation>
    <scope>NUCLEOTIDE SEQUENCE</scope>
    <source>
        <tissue evidence="2">Fresh leaf tissue</tissue>
    </source>
</reference>
<dbReference type="Proteomes" id="UP000729402">
    <property type="component" value="Unassembled WGS sequence"/>
</dbReference>
<name>A0A8J6BT33_ZIZPA</name>
<dbReference type="AlphaFoldDB" id="A0A8J6BT33"/>
<evidence type="ECO:0000313" key="2">
    <source>
        <dbReference type="EMBL" id="KAG8092050.1"/>
    </source>
</evidence>
<dbReference type="EMBL" id="JAAALK010000080">
    <property type="protein sequence ID" value="KAG8092050.1"/>
    <property type="molecule type" value="Genomic_DNA"/>
</dbReference>
<protein>
    <submittedName>
        <fullName evidence="2">Uncharacterized protein</fullName>
    </submittedName>
</protein>
<comment type="caution">
    <text evidence="2">The sequence shown here is derived from an EMBL/GenBank/DDBJ whole genome shotgun (WGS) entry which is preliminary data.</text>
</comment>
<reference evidence="2" key="1">
    <citation type="journal article" date="2021" name="bioRxiv">
        <title>Whole Genome Assembly and Annotation of Northern Wild Rice, Zizania palustris L., Supports a Whole Genome Duplication in the Zizania Genus.</title>
        <authorList>
            <person name="Haas M."/>
            <person name="Kono T."/>
            <person name="Macchietto M."/>
            <person name="Millas R."/>
            <person name="McGilp L."/>
            <person name="Shao M."/>
            <person name="Duquette J."/>
            <person name="Hirsch C.N."/>
            <person name="Kimball J."/>
        </authorList>
    </citation>
    <scope>NUCLEOTIDE SEQUENCE</scope>
    <source>
        <tissue evidence="2">Fresh leaf tissue</tissue>
    </source>
</reference>
<sequence>MLFLFRLQRVSDQTILDNNDMVVLYSGIPFELLMQCQCFFFEDTLWAPSIMMVHLSLSIDDGKRQHGLASQATNGTRVPPPRWAEKRPERHFPAAHRIASGCRPKT</sequence>
<proteinExistence type="predicted"/>
<evidence type="ECO:0000256" key="1">
    <source>
        <dbReference type="SAM" id="MobiDB-lite"/>
    </source>
</evidence>
<accession>A0A8J6BT33</accession>
<gene>
    <name evidence="2" type="ORF">GUJ93_ZPchr0012g20095</name>
</gene>
<feature type="compositionally biased region" description="Basic and acidic residues" evidence="1">
    <location>
        <begin position="83"/>
        <end position="92"/>
    </location>
</feature>
<evidence type="ECO:0000313" key="3">
    <source>
        <dbReference type="Proteomes" id="UP000729402"/>
    </source>
</evidence>
<feature type="region of interest" description="Disordered" evidence="1">
    <location>
        <begin position="66"/>
        <end position="92"/>
    </location>
</feature>
<organism evidence="2 3">
    <name type="scientific">Zizania palustris</name>
    <name type="common">Northern wild rice</name>
    <dbReference type="NCBI Taxonomy" id="103762"/>
    <lineage>
        <taxon>Eukaryota</taxon>
        <taxon>Viridiplantae</taxon>
        <taxon>Streptophyta</taxon>
        <taxon>Embryophyta</taxon>
        <taxon>Tracheophyta</taxon>
        <taxon>Spermatophyta</taxon>
        <taxon>Magnoliopsida</taxon>
        <taxon>Liliopsida</taxon>
        <taxon>Poales</taxon>
        <taxon>Poaceae</taxon>
        <taxon>BOP clade</taxon>
        <taxon>Oryzoideae</taxon>
        <taxon>Oryzeae</taxon>
        <taxon>Zizaniinae</taxon>
        <taxon>Zizania</taxon>
    </lineage>
</organism>